<keyword evidence="3" id="KW-1185">Reference proteome</keyword>
<evidence type="ECO:0000313" key="2">
    <source>
        <dbReference type="EMBL" id="KAL0919978.1"/>
    </source>
</evidence>
<reference evidence="2 3" key="1">
    <citation type="journal article" date="2024" name="Plant Biotechnol. J.">
        <title>Dendrobium thyrsiflorum genome and its molecular insights into genes involved in important horticultural traits.</title>
        <authorList>
            <person name="Chen B."/>
            <person name="Wang J.Y."/>
            <person name="Zheng P.J."/>
            <person name="Li K.L."/>
            <person name="Liang Y.M."/>
            <person name="Chen X.F."/>
            <person name="Zhang C."/>
            <person name="Zhao X."/>
            <person name="He X."/>
            <person name="Zhang G.Q."/>
            <person name="Liu Z.J."/>
            <person name="Xu Q."/>
        </authorList>
    </citation>
    <scope>NUCLEOTIDE SEQUENCE [LARGE SCALE GENOMIC DNA]</scope>
    <source>
        <strain evidence="2">GZMU011</strain>
    </source>
</reference>
<evidence type="ECO:0000313" key="3">
    <source>
        <dbReference type="Proteomes" id="UP001552299"/>
    </source>
</evidence>
<gene>
    <name evidence="2" type="ORF">M5K25_009074</name>
</gene>
<dbReference type="Gene3D" id="1.10.520.10">
    <property type="match status" value="1"/>
</dbReference>
<accession>A0ABD0VBY8</accession>
<comment type="caution">
    <text evidence="2">The sequence shown here is derived from an EMBL/GenBank/DDBJ whole genome shotgun (WGS) entry which is preliminary data.</text>
</comment>
<proteinExistence type="predicted"/>
<feature type="chain" id="PRO_5044878734" evidence="1">
    <location>
        <begin position="18"/>
        <end position="92"/>
    </location>
</feature>
<protein>
    <submittedName>
        <fullName evidence="2">Uncharacterized protein</fullName>
    </submittedName>
</protein>
<feature type="signal peptide" evidence="1">
    <location>
        <begin position="1"/>
        <end position="17"/>
    </location>
</feature>
<dbReference type="Proteomes" id="UP001552299">
    <property type="component" value="Unassembled WGS sequence"/>
</dbReference>
<name>A0ABD0VBY8_DENTH</name>
<organism evidence="2 3">
    <name type="scientific">Dendrobium thyrsiflorum</name>
    <name type="common">Pinecone-like raceme dendrobium</name>
    <name type="synonym">Orchid</name>
    <dbReference type="NCBI Taxonomy" id="117978"/>
    <lineage>
        <taxon>Eukaryota</taxon>
        <taxon>Viridiplantae</taxon>
        <taxon>Streptophyta</taxon>
        <taxon>Embryophyta</taxon>
        <taxon>Tracheophyta</taxon>
        <taxon>Spermatophyta</taxon>
        <taxon>Magnoliopsida</taxon>
        <taxon>Liliopsida</taxon>
        <taxon>Asparagales</taxon>
        <taxon>Orchidaceae</taxon>
        <taxon>Epidendroideae</taxon>
        <taxon>Malaxideae</taxon>
        <taxon>Dendrobiinae</taxon>
        <taxon>Dendrobium</taxon>
    </lineage>
</organism>
<dbReference type="EMBL" id="JANQDX010000008">
    <property type="protein sequence ID" value="KAL0919978.1"/>
    <property type="molecule type" value="Genomic_DNA"/>
</dbReference>
<evidence type="ECO:0000256" key="1">
    <source>
        <dbReference type="SAM" id="SignalP"/>
    </source>
</evidence>
<keyword evidence="1" id="KW-0732">Signal</keyword>
<sequence>MASFFFFFFFLSTGGHAKDTISSVHQHELSADFYAKTCPQVDNIVGSVTSQRHKTLPVSGPATIRLSSMTASSKAVMVRYYWRRGQRGREWQ</sequence>
<dbReference type="AlphaFoldDB" id="A0ABD0VBY8"/>